<reference evidence="2 3" key="1">
    <citation type="submission" date="2019-08" db="EMBL/GenBank/DDBJ databases">
        <title>In-depth cultivation of the pig gut microbiome towards novel bacterial diversity and tailored functional studies.</title>
        <authorList>
            <person name="Wylensek D."/>
            <person name="Hitch T.C.A."/>
            <person name="Clavel T."/>
        </authorList>
    </citation>
    <scope>NUCLEOTIDE SEQUENCE [LARGE SCALE GENOMIC DNA]</scope>
    <source>
        <strain evidence="2 3">Oil+RF-744-GAM-WT-6</strain>
    </source>
</reference>
<evidence type="ECO:0000256" key="1">
    <source>
        <dbReference type="SAM" id="SignalP"/>
    </source>
</evidence>
<evidence type="ECO:0000313" key="3">
    <source>
        <dbReference type="Proteomes" id="UP000461880"/>
    </source>
</evidence>
<proteinExistence type="predicted"/>
<keyword evidence="3" id="KW-1185">Reference proteome</keyword>
<protein>
    <submittedName>
        <fullName evidence="2">Uncharacterized protein</fullName>
    </submittedName>
</protein>
<keyword evidence="1" id="KW-0732">Signal</keyword>
<dbReference type="Proteomes" id="UP000461880">
    <property type="component" value="Unassembled WGS sequence"/>
</dbReference>
<dbReference type="AlphaFoldDB" id="A0A7X2NQZ2"/>
<dbReference type="PROSITE" id="PS51257">
    <property type="entry name" value="PROKAR_LIPOPROTEIN"/>
    <property type="match status" value="1"/>
</dbReference>
<dbReference type="RefSeq" id="WP_154503211.1">
    <property type="nucleotide sequence ID" value="NZ_VUMN01000005.1"/>
</dbReference>
<feature type="chain" id="PRO_5039343491" evidence="1">
    <location>
        <begin position="29"/>
        <end position="410"/>
    </location>
</feature>
<sequence>MKSFTRFLGLLLSAVLAFTLAACTGSSAGNAEAAGVYQLTGADGKSGYIELVKDGSGTISADDMKFDLAWQLDGNQFSGSYRSFGSDQKLGGTLEDDALIVKDSSGTTYHYQKGSAGRDAAPKASLAGTYYLYQLEGEGLMLNYGDLSLLEMTEGYRMIINEDGLSGTLYMGEDQDTFRIDLGKKKLDFAEMDMAFEDLGNGEIRVSADSSEEPFLMYLAKDITPYQDQKSTLFDGMSTDESDQQKWWNGSWYGWWMVEDATGAYTELIGSWWDCSAVIEVDEDLQGTMVIYDEDGSLTDPISDAEVSVAMTGTSEHGTMLSQGGYFMDQDLQYADWMIDPGESDYTDTLEIRGSFTVDDGGIDYYVILRRWGTDWSDVVKEDRPYFYEDWYLPLIESGSEMPYKIGGEG</sequence>
<name>A0A7X2NQZ2_9FIRM</name>
<dbReference type="EMBL" id="VUMN01000005">
    <property type="protein sequence ID" value="MSS57937.1"/>
    <property type="molecule type" value="Genomic_DNA"/>
</dbReference>
<accession>A0A7X2NQZ2</accession>
<comment type="caution">
    <text evidence="2">The sequence shown here is derived from an EMBL/GenBank/DDBJ whole genome shotgun (WGS) entry which is preliminary data.</text>
</comment>
<evidence type="ECO:0000313" key="2">
    <source>
        <dbReference type="EMBL" id="MSS57937.1"/>
    </source>
</evidence>
<feature type="signal peptide" evidence="1">
    <location>
        <begin position="1"/>
        <end position="28"/>
    </location>
</feature>
<organism evidence="2 3">
    <name type="scientific">Stecheria intestinalis</name>
    <dbReference type="NCBI Taxonomy" id="2606630"/>
    <lineage>
        <taxon>Bacteria</taxon>
        <taxon>Bacillati</taxon>
        <taxon>Bacillota</taxon>
        <taxon>Erysipelotrichia</taxon>
        <taxon>Erysipelotrichales</taxon>
        <taxon>Erysipelotrichaceae</taxon>
        <taxon>Stecheria</taxon>
    </lineage>
</organism>
<gene>
    <name evidence="2" type="ORF">FYJ51_03355</name>
</gene>